<evidence type="ECO:0000256" key="1">
    <source>
        <dbReference type="SAM" id="SignalP"/>
    </source>
</evidence>
<evidence type="ECO:0000313" key="2">
    <source>
        <dbReference type="EMBL" id="OWP78594.1"/>
    </source>
</evidence>
<evidence type="ECO:0008006" key="4">
    <source>
        <dbReference type="Google" id="ProtNLM"/>
    </source>
</evidence>
<accession>A0A246GC39</accession>
<keyword evidence="1" id="KW-0732">Signal</keyword>
<feature type="signal peptide" evidence="1">
    <location>
        <begin position="1"/>
        <end position="20"/>
    </location>
</feature>
<comment type="caution">
    <text evidence="2">The sequence shown here is derived from an EMBL/GenBank/DDBJ whole genome shotgun (WGS) entry which is preliminary data.</text>
</comment>
<proteinExistence type="predicted"/>
<name>A0A246GC39_9FLAO</name>
<protein>
    <recommendedName>
        <fullName evidence="4">T9SS C-terminal target domain-containing protein</fullName>
    </recommendedName>
</protein>
<dbReference type="Proteomes" id="UP000198034">
    <property type="component" value="Unassembled WGS sequence"/>
</dbReference>
<dbReference type="AlphaFoldDB" id="A0A246GC39"/>
<feature type="chain" id="PRO_5012105646" description="T9SS C-terminal target domain-containing protein" evidence="1">
    <location>
        <begin position="21"/>
        <end position="535"/>
    </location>
</feature>
<dbReference type="EMBL" id="MTCY01000009">
    <property type="protein sequence ID" value="OWP78594.1"/>
    <property type="molecule type" value="Genomic_DNA"/>
</dbReference>
<organism evidence="2 3">
    <name type="scientific">Flavobacterium columnare</name>
    <dbReference type="NCBI Taxonomy" id="996"/>
    <lineage>
        <taxon>Bacteria</taxon>
        <taxon>Pseudomonadati</taxon>
        <taxon>Bacteroidota</taxon>
        <taxon>Flavobacteriia</taxon>
        <taxon>Flavobacteriales</taxon>
        <taxon>Flavobacteriaceae</taxon>
        <taxon>Flavobacterium</taxon>
    </lineage>
</organism>
<sequence length="535" mass="55574">MSPKLLKTLFFLFTSSFGFSQVGIGTDAPRGALEISSSTNGFLPPQVALTASDTSTPVVNPQGGGVPIAGTIVYNTAISGVAPNNVVPGYYYWNGSNWLLLTSQSSSSPSQWSLTGNAGTSAATNFIGTTDNTDFVTRTNNSERIRVTNAGNVGIGSNTPLGKFQVNNGASAISGISVRALADWDAVSISHDGSTGYINAAGVETGLAFRTNSTASGTYLSNAYTEQMRLLNNGNLGLGTSSPASKLDIVTGITTAQTAVNVTGSINDFFQMNVQNTSTGTQAQSGYSATANNGTATTGFAWMGINNSNFNFPSTYNIGGANDVSYIGSGQDMYIANANNTKSIIFSTGTAASPFFSERMRVTNAGNVGIGSNAPSRKLEINSGALATPSIRLTQQKANVAATATTGDGTKVLAVDNNGDVVTKVNEKRYSPSTCSCTGVFPYTLPADLTTYEEYDGNWSGNAQLNTTLPDFILPTVASAIAAGHKYGDVVVIHRGSTYNVVIGTTNTNLASVLNLPATTSVGFALGIDKWYRVF</sequence>
<gene>
    <name evidence="2" type="ORF">BWK62_04545</name>
</gene>
<evidence type="ECO:0000313" key="3">
    <source>
        <dbReference type="Proteomes" id="UP000198034"/>
    </source>
</evidence>
<reference evidence="2 3" key="1">
    <citation type="journal article" date="2017" name="Infect. Genet. Evol.">
        <title>Comparative genome analysis of fish pathogen Flavobacterium columnare reveals extensive sequence diversity within the species.</title>
        <authorList>
            <person name="Kayansamruaj P."/>
            <person name="Dong H.T."/>
            <person name="Hirono I."/>
            <person name="Kondo H."/>
            <person name="Senapin S."/>
            <person name="Rodkhum C."/>
        </authorList>
    </citation>
    <scope>NUCLEOTIDE SEQUENCE [LARGE SCALE GENOMIC DNA]</scope>
    <source>
        <strain evidence="2 3">1214</strain>
    </source>
</reference>